<dbReference type="RefSeq" id="WP_146917767.1">
    <property type="nucleotide sequence ID" value="NZ_CP042430.1"/>
</dbReference>
<sequence>MSKNGSGGIFVASDIGGTFTDTVVMDADGEVTRYKAPTTPDELVRGVLDTFALAAAERGVEPTAFIEDIRLFSHGTTVATNALLQRRGARTGVLLTEGFGDTLSIMRGYKGFGLEQEALKSYQNLTKRHTIVDQRLVREIPERVDYLGRTIRPLDEDAARATIRDLIAEGVEAIAICLLWCTMDPTHEQRVAEIVREEAPDLYVSLSSEVLPRTNEYARSVTTAVNAFLGPEVAGTTASLQARLADAGLEHHPLLMQSNGGLASVRHAADKPVEFLLSGPVGGVVGSRLTAESLGEPNVVTTDMGGTSFDVGLIVDGRPLLQATTNMDYQPIGVPSVAVQTVGAGGGSIARIEDGILHVGPESAGAVPGPACYGAGGTEPTVTDADVVLGLINPETFLGGRRKLDPEAARQAIATRIAEPLGITVEEAAYGIKQIVDSRMVDLVRQVTIHKGFDPREFSLVAFGGAGPVHAHAFGSGLSIRKIIVPVTASVHSAFGIAASDVVVTRERSLAMKTPPGSSEASQYLDLDVINDVLGGVEKDAVAFLQEQGFDDTTIDVTRFVDMRFRFQIHELTIEIPEVPLDAAKLDALVTRFIDTYEQRFGEGSAFTAAGVELVNWRVVASGRLERPELKEQPAVDGGGTPEPIRMDRVYHGAWYDAAVYDEHALRSGVTFAGPAIVELPDTNIVIGPDQSASVDGLGNVLIVPGT</sequence>
<dbReference type="Pfam" id="PF05378">
    <property type="entry name" value="Hydant_A_N"/>
    <property type="match status" value="1"/>
</dbReference>
<dbReference type="AlphaFoldDB" id="A0A5B8U2V8"/>
<dbReference type="InterPro" id="IPR002821">
    <property type="entry name" value="Hydantoinase_A"/>
</dbReference>
<dbReference type="EMBL" id="CP042430">
    <property type="protein sequence ID" value="QEC47377.1"/>
    <property type="molecule type" value="Genomic_DNA"/>
</dbReference>
<evidence type="ECO:0000259" key="2">
    <source>
        <dbReference type="Pfam" id="PF05378"/>
    </source>
</evidence>
<dbReference type="GO" id="GO:0005829">
    <property type="term" value="C:cytosol"/>
    <property type="evidence" value="ECO:0007669"/>
    <property type="project" value="TreeGrafter"/>
</dbReference>
<evidence type="ECO:0000313" key="5">
    <source>
        <dbReference type="Proteomes" id="UP000321805"/>
    </source>
</evidence>
<dbReference type="GO" id="GO:0006749">
    <property type="term" value="P:glutathione metabolic process"/>
    <property type="evidence" value="ECO:0007669"/>
    <property type="project" value="TreeGrafter"/>
</dbReference>
<evidence type="ECO:0000313" key="4">
    <source>
        <dbReference type="EMBL" id="QEC47377.1"/>
    </source>
</evidence>
<dbReference type="Pfam" id="PF19278">
    <property type="entry name" value="Hydant_A_C"/>
    <property type="match status" value="1"/>
</dbReference>
<feature type="domain" description="Hydantoinase/oxoprolinase N-terminal" evidence="2">
    <location>
        <begin position="13"/>
        <end position="198"/>
    </location>
</feature>
<accession>A0A5B8U2V8</accession>
<dbReference type="PANTHER" id="PTHR11365:SF23">
    <property type="entry name" value="HYPOTHETICAL 5-OXOPROLINASE (EUROFUNG)-RELATED"/>
    <property type="match status" value="1"/>
</dbReference>
<feature type="domain" description="Acetophenone carboxylase-like C-terminal" evidence="3">
    <location>
        <begin position="529"/>
        <end position="696"/>
    </location>
</feature>
<dbReference type="InterPro" id="IPR008040">
    <property type="entry name" value="Hydant_A_N"/>
</dbReference>
<proteinExistence type="predicted"/>
<dbReference type="Proteomes" id="UP000321805">
    <property type="component" value="Chromosome"/>
</dbReference>
<gene>
    <name evidence="4" type="ORF">FSW04_07140</name>
</gene>
<evidence type="ECO:0000259" key="1">
    <source>
        <dbReference type="Pfam" id="PF01968"/>
    </source>
</evidence>
<dbReference type="Pfam" id="PF01968">
    <property type="entry name" value="Hydantoinase_A"/>
    <property type="match status" value="1"/>
</dbReference>
<dbReference type="InterPro" id="IPR045079">
    <property type="entry name" value="Oxoprolinase-like"/>
</dbReference>
<dbReference type="PANTHER" id="PTHR11365">
    <property type="entry name" value="5-OXOPROLINASE RELATED"/>
    <property type="match status" value="1"/>
</dbReference>
<protein>
    <submittedName>
        <fullName evidence="4">Hydantoinase/oxoprolinase family protein</fullName>
    </submittedName>
</protein>
<feature type="domain" description="Hydantoinase A/oxoprolinase" evidence="1">
    <location>
        <begin position="219"/>
        <end position="503"/>
    </location>
</feature>
<dbReference type="InterPro" id="IPR049517">
    <property type="entry name" value="ACX-like_C"/>
</dbReference>
<dbReference type="GO" id="GO:0017168">
    <property type="term" value="F:5-oxoprolinase (ATP-hydrolyzing) activity"/>
    <property type="evidence" value="ECO:0007669"/>
    <property type="project" value="TreeGrafter"/>
</dbReference>
<reference evidence="4 5" key="1">
    <citation type="journal article" date="2018" name="J. Microbiol.">
        <title>Baekduia soli gen. nov., sp. nov., a novel bacterium isolated from the soil of Baekdu Mountain and proposal of a novel family name, Baekduiaceae fam. nov.</title>
        <authorList>
            <person name="An D.S."/>
            <person name="Siddiqi M.Z."/>
            <person name="Kim K.H."/>
            <person name="Yu H.S."/>
            <person name="Im W.T."/>
        </authorList>
    </citation>
    <scope>NUCLEOTIDE SEQUENCE [LARGE SCALE GENOMIC DNA]</scope>
    <source>
        <strain evidence="4 5">BR7-21</strain>
    </source>
</reference>
<organism evidence="4 5">
    <name type="scientific">Baekduia soli</name>
    <dbReference type="NCBI Taxonomy" id="496014"/>
    <lineage>
        <taxon>Bacteria</taxon>
        <taxon>Bacillati</taxon>
        <taxon>Actinomycetota</taxon>
        <taxon>Thermoleophilia</taxon>
        <taxon>Solirubrobacterales</taxon>
        <taxon>Baekduiaceae</taxon>
        <taxon>Baekduia</taxon>
    </lineage>
</organism>
<dbReference type="OrthoDB" id="9768323at2"/>
<dbReference type="KEGG" id="bsol:FSW04_07140"/>
<evidence type="ECO:0000259" key="3">
    <source>
        <dbReference type="Pfam" id="PF19278"/>
    </source>
</evidence>
<name>A0A5B8U2V8_9ACTN</name>
<keyword evidence="5" id="KW-1185">Reference proteome</keyword>